<dbReference type="GO" id="GO:0051607">
    <property type="term" value="P:defense response to virus"/>
    <property type="evidence" value="ECO:0007669"/>
    <property type="project" value="UniProtKB-KW"/>
</dbReference>
<reference evidence="3 4" key="1">
    <citation type="submission" date="2014-04" db="EMBL/GenBank/DDBJ databases">
        <title>Characterization and application of a salt tolerant electro-active bacterium.</title>
        <authorList>
            <person name="Yang L."/>
            <person name="Wei S."/>
            <person name="Tay Q.X.M."/>
        </authorList>
    </citation>
    <scope>NUCLEOTIDE SEQUENCE [LARGE SCALE GENOMIC DNA]</scope>
    <source>
        <strain evidence="3 4">LY1</strain>
    </source>
</reference>
<dbReference type="STRING" id="1048983.EL17_20155"/>
<evidence type="ECO:0000313" key="3">
    <source>
        <dbReference type="EMBL" id="KEO75913.1"/>
    </source>
</evidence>
<dbReference type="PANTHER" id="PTHR36700">
    <property type="entry name" value="CRISPR SYSTEM CMR SUBUNIT CMR4"/>
    <property type="match status" value="1"/>
</dbReference>
<protein>
    <recommendedName>
        <fullName evidence="2">CRISPR type III-associated protein domain-containing protein</fullName>
    </recommendedName>
</protein>
<dbReference type="Pfam" id="PF03787">
    <property type="entry name" value="RAMPs"/>
    <property type="match status" value="1"/>
</dbReference>
<dbReference type="AlphaFoldDB" id="A0A074L7S9"/>
<dbReference type="Proteomes" id="UP000027821">
    <property type="component" value="Unassembled WGS sequence"/>
</dbReference>
<dbReference type="OrthoDB" id="9789361at2"/>
<accession>A0A074L7S9</accession>
<dbReference type="EMBL" id="JMIH01000003">
    <property type="protein sequence ID" value="KEO75913.1"/>
    <property type="molecule type" value="Genomic_DNA"/>
</dbReference>
<name>A0A074L7S9_9BACT</name>
<comment type="caution">
    <text evidence="3">The sequence shown here is derived from an EMBL/GenBank/DDBJ whole genome shotgun (WGS) entry which is preliminary data.</text>
</comment>
<dbReference type="NCBIfam" id="TIGR02580">
    <property type="entry name" value="cas_RAMP_Cmr4"/>
    <property type="match status" value="1"/>
</dbReference>
<dbReference type="PANTHER" id="PTHR36700:SF1">
    <property type="entry name" value="CRISPR SYSTEM CMR SUBUNIT CMR4"/>
    <property type="match status" value="1"/>
</dbReference>
<sequence>MHTQFYLVKPLSNLHVGSGDISVGVIDNLIQRDVLTRFPTINSSSLKGALREFCKHNKLTDLEKIFGSDPEVTKKVKGAFRFFEASLLAIPVRTDKVPYLMATSIELLNEFAFRKKQFNGTSDQIAHVQKFMDELGTIEGKKPVVFDKSLENATIEELEFKAQFKEVSELSAINSIIKGELVIFSDEDMRLICDDNHLPVIARNHLENGTSDNLWYEQVLPRYTLLYFAVVSNEQSDFKEFDQAIENVPVSIGANASIGYGYCKISKLG</sequence>
<keyword evidence="1" id="KW-0051">Antiviral defense</keyword>
<organism evidence="3 4">
    <name type="scientific">Anditalea andensis</name>
    <dbReference type="NCBI Taxonomy" id="1048983"/>
    <lineage>
        <taxon>Bacteria</taxon>
        <taxon>Pseudomonadati</taxon>
        <taxon>Bacteroidota</taxon>
        <taxon>Cytophagia</taxon>
        <taxon>Cytophagales</taxon>
        <taxon>Cytophagaceae</taxon>
        <taxon>Anditalea</taxon>
    </lineage>
</organism>
<evidence type="ECO:0000313" key="4">
    <source>
        <dbReference type="Proteomes" id="UP000027821"/>
    </source>
</evidence>
<gene>
    <name evidence="3" type="ORF">EL17_20155</name>
</gene>
<dbReference type="RefSeq" id="WP_035068450.1">
    <property type="nucleotide sequence ID" value="NZ_JMIH01000003.1"/>
</dbReference>
<evidence type="ECO:0000256" key="1">
    <source>
        <dbReference type="ARBA" id="ARBA00023118"/>
    </source>
</evidence>
<dbReference type="eggNOG" id="COG1336">
    <property type="taxonomic scope" value="Bacteria"/>
</dbReference>
<dbReference type="InterPro" id="IPR005537">
    <property type="entry name" value="RAMP_III_fam"/>
</dbReference>
<evidence type="ECO:0000259" key="2">
    <source>
        <dbReference type="Pfam" id="PF03787"/>
    </source>
</evidence>
<keyword evidence="4" id="KW-1185">Reference proteome</keyword>
<feature type="domain" description="CRISPR type III-associated protein" evidence="2">
    <location>
        <begin position="9"/>
        <end position="264"/>
    </location>
</feature>
<proteinExistence type="predicted"/>
<dbReference type="InterPro" id="IPR013410">
    <property type="entry name" value="CRISPR-assoc_RAMP_Cmr4"/>
</dbReference>